<evidence type="ECO:0000256" key="12">
    <source>
        <dbReference type="SAM" id="Phobius"/>
    </source>
</evidence>
<dbReference type="Pfam" id="PF02378">
    <property type="entry name" value="PTS_EIIC"/>
    <property type="match status" value="1"/>
</dbReference>
<dbReference type="Proteomes" id="UP000006233">
    <property type="component" value="Unassembled WGS sequence"/>
</dbReference>
<evidence type="ECO:0000256" key="1">
    <source>
        <dbReference type="ARBA" id="ARBA00004429"/>
    </source>
</evidence>
<keyword evidence="3" id="KW-0813">Transport</keyword>
<dbReference type="InterPro" id="IPR003501">
    <property type="entry name" value="PTS_EIIB_2/3"/>
</dbReference>
<evidence type="ECO:0000313" key="16">
    <source>
        <dbReference type="EMBL" id="EEX74446.1"/>
    </source>
</evidence>
<dbReference type="GO" id="GO:0005886">
    <property type="term" value="C:plasma membrane"/>
    <property type="evidence" value="ECO:0007669"/>
    <property type="project" value="UniProtKB-SubCell"/>
</dbReference>
<evidence type="ECO:0000256" key="10">
    <source>
        <dbReference type="ARBA" id="ARBA00022989"/>
    </source>
</evidence>
<dbReference type="GO" id="GO:0090563">
    <property type="term" value="F:protein-phosphocysteine-sugar phosphotransferase activity"/>
    <property type="evidence" value="ECO:0007669"/>
    <property type="project" value="TreeGrafter"/>
</dbReference>
<dbReference type="InterPro" id="IPR050864">
    <property type="entry name" value="Bacterial_PTS_Sugar_Transport"/>
</dbReference>
<dbReference type="Gene3D" id="3.40.50.2300">
    <property type="match status" value="1"/>
</dbReference>
<dbReference type="eggNOG" id="COG1445">
    <property type="taxonomic scope" value="Bacteria"/>
</dbReference>
<dbReference type="CDD" id="cd05569">
    <property type="entry name" value="PTS_IIB_fructose"/>
    <property type="match status" value="1"/>
</dbReference>
<gene>
    <name evidence="16" type="ORF">GCWU000323_01490</name>
</gene>
<dbReference type="InterPro" id="IPR004715">
    <property type="entry name" value="PTS_IIA_fruc"/>
</dbReference>
<organism evidence="16 17">
    <name type="scientific">Leptotrichia hofstadii F0254</name>
    <dbReference type="NCBI Taxonomy" id="634994"/>
    <lineage>
        <taxon>Bacteria</taxon>
        <taxon>Fusobacteriati</taxon>
        <taxon>Fusobacteriota</taxon>
        <taxon>Fusobacteriia</taxon>
        <taxon>Fusobacteriales</taxon>
        <taxon>Leptotrichiaceae</taxon>
        <taxon>Leptotrichia</taxon>
    </lineage>
</organism>
<dbReference type="HOGENOM" id="CLU_013155_1_0_0"/>
<comment type="caution">
    <text evidence="16">The sequence shown here is derived from an EMBL/GenBank/DDBJ whole genome shotgun (WGS) entry which is preliminary data.</text>
</comment>
<keyword evidence="8" id="KW-0598">Phosphotransferase system</keyword>
<dbReference type="EMBL" id="ACVB02000010">
    <property type="protein sequence ID" value="EEX74446.1"/>
    <property type="molecule type" value="Genomic_DNA"/>
</dbReference>
<feature type="transmembrane region" description="Helical" evidence="12">
    <location>
        <begin position="460"/>
        <end position="485"/>
    </location>
</feature>
<dbReference type="PROSITE" id="PS00372">
    <property type="entry name" value="PTS_EIIA_TYPE_2_HIS"/>
    <property type="match status" value="1"/>
</dbReference>
<evidence type="ECO:0000256" key="2">
    <source>
        <dbReference type="ARBA" id="ARBA00004496"/>
    </source>
</evidence>
<evidence type="ECO:0000313" key="17">
    <source>
        <dbReference type="Proteomes" id="UP000006233"/>
    </source>
</evidence>
<keyword evidence="16" id="KW-0670">Pyruvate</keyword>
<evidence type="ECO:0000256" key="11">
    <source>
        <dbReference type="ARBA" id="ARBA00023136"/>
    </source>
</evidence>
<evidence type="ECO:0000256" key="4">
    <source>
        <dbReference type="ARBA" id="ARBA00022475"/>
    </source>
</evidence>
<accession>C9MY66</accession>
<dbReference type="PANTHER" id="PTHR30505:SF28">
    <property type="entry name" value="PTS SYSTEM 2-O-ALPHA-MANNOSYL-D-GLYCERATE-SPECIFIC EIIABC COMPONENT"/>
    <property type="match status" value="1"/>
</dbReference>
<evidence type="ECO:0000256" key="5">
    <source>
        <dbReference type="ARBA" id="ARBA00022553"/>
    </source>
</evidence>
<dbReference type="PROSITE" id="PS51094">
    <property type="entry name" value="PTS_EIIA_TYPE_2"/>
    <property type="match status" value="1"/>
</dbReference>
<dbReference type="Gene3D" id="3.40.930.10">
    <property type="entry name" value="Mannitol-specific EII, Chain A"/>
    <property type="match status" value="1"/>
</dbReference>
<dbReference type="FunFam" id="3.40.930.10:FF:000009">
    <property type="entry name" value="PTS system, fructose specific IIABC component"/>
    <property type="match status" value="1"/>
</dbReference>
<keyword evidence="10 12" id="KW-1133">Transmembrane helix</keyword>
<keyword evidence="6" id="KW-0762">Sugar transport</keyword>
<keyword evidence="7 16" id="KW-0808">Transferase</keyword>
<dbReference type="GO" id="GO:0022877">
    <property type="term" value="F:protein-N(PI)-phosphohistidine-fructose phosphotransferase system transporter activity"/>
    <property type="evidence" value="ECO:0007669"/>
    <property type="project" value="InterPro"/>
</dbReference>
<evidence type="ECO:0000259" key="13">
    <source>
        <dbReference type="PROSITE" id="PS51094"/>
    </source>
</evidence>
<proteinExistence type="predicted"/>
<dbReference type="InterPro" id="IPR003353">
    <property type="entry name" value="PTS_IIB_fruc"/>
</dbReference>
<dbReference type="InterPro" id="IPR036095">
    <property type="entry name" value="PTS_EIIB-like_sf"/>
</dbReference>
<keyword evidence="9 12" id="KW-0812">Transmembrane</keyword>
<keyword evidence="5" id="KW-0597">Phosphoprotein</keyword>
<dbReference type="InterPro" id="IPR003352">
    <property type="entry name" value="PTS_EIIC"/>
</dbReference>
<dbReference type="eggNOG" id="COG1762">
    <property type="taxonomic scope" value="Bacteria"/>
</dbReference>
<dbReference type="NCBIfam" id="TIGR00829">
    <property type="entry name" value="FRU"/>
    <property type="match status" value="1"/>
</dbReference>
<feature type="domain" description="PTS EIIC type-2" evidence="15">
    <location>
        <begin position="315"/>
        <end position="672"/>
    </location>
</feature>
<sequence>MLNTKINLKNKINKDGINMKISDLLIKDRINLDVKSTNKEDIIKELATLHEKTGVLNDYDGYVKALMAREDQSSTGIGEGIAIPHAKTEFVKEPALAMGRKPEGIDYDSLDGEPATLFFMIAAPDGANNTHIETLARLSQLLLDDDFKAALENAETADEVLDIINKAEAEKFAEEEKKEEVPAHTSSDENAPYIIAATACPTGIAHTYMAAEALKKAADEMGVNIKVETNGADGRKNVLTDEDIKKATGVILAINRNIEVNRFDGKPLIQVEAKEGINNAKALIQQVLDGKAPIFHASGSSTASSEESSSEKKGLYKHLLSGVSYMLPLVISGGILIALAFLVDTLAGKGNAESLAKSVNTDDPRQIYGSITTLAYILKVQIGGVAFDLFIPVLGGYIAYSISERAGLTAGLVAGAMAKAGGSGFLGALAGGFLAGYVVKFLVKALANLPKSLNGLKMILFYPVLSVLMTGLGMVLVLNPIVSIINTGLNNWLTSMSGASAALLGLILGGMMAIDMGGPVNKAAYVFGVGSLAATLSSGGSIPMAAVMAGGMVPPIAIALASTLFKNKFTEQEREAGLSNYVMGLSFITEGAIPYAAADPKTIIPASVVGSAIAGGLTGLFNIKIPAPHGGILVMVLSNNFLLYLVAVIIGSIVSALILGALKPVIKKTKIKYIL</sequence>
<dbReference type="AlphaFoldDB" id="C9MY66"/>
<keyword evidence="4" id="KW-1003">Cell membrane</keyword>
<dbReference type="GO" id="GO:0005737">
    <property type="term" value="C:cytoplasm"/>
    <property type="evidence" value="ECO:0007669"/>
    <property type="project" value="UniProtKB-SubCell"/>
</dbReference>
<dbReference type="InterPro" id="IPR016152">
    <property type="entry name" value="PTrfase/Anion_transptr"/>
</dbReference>
<feature type="transmembrane region" description="Helical" evidence="12">
    <location>
        <begin position="325"/>
        <end position="347"/>
    </location>
</feature>
<name>C9MY66_9FUSO</name>
<dbReference type="eggNOG" id="COG1299">
    <property type="taxonomic scope" value="Bacteria"/>
</dbReference>
<reference evidence="16 17" key="1">
    <citation type="submission" date="2009-09" db="EMBL/GenBank/DDBJ databases">
        <authorList>
            <person name="Weinstock G."/>
            <person name="Sodergren E."/>
            <person name="Clifton S."/>
            <person name="Fulton L."/>
            <person name="Fulton B."/>
            <person name="Courtney L."/>
            <person name="Fronick C."/>
            <person name="Harrison M."/>
            <person name="Strong C."/>
            <person name="Farmer C."/>
            <person name="Delahaunty K."/>
            <person name="Markovic C."/>
            <person name="Hall O."/>
            <person name="Minx P."/>
            <person name="Tomlinson C."/>
            <person name="Mitreva M."/>
            <person name="Nelson J."/>
            <person name="Hou S."/>
            <person name="Wollam A."/>
            <person name="Pepin K.H."/>
            <person name="Johnson M."/>
            <person name="Bhonagiri V."/>
            <person name="Nash W.E."/>
            <person name="Warren W."/>
            <person name="Chinwalla A."/>
            <person name="Mardis E.R."/>
            <person name="Wilson R.K."/>
        </authorList>
    </citation>
    <scope>NUCLEOTIDE SEQUENCE [LARGE SCALE GENOMIC DNA]</scope>
    <source>
        <strain evidence="16 17">F0254</strain>
    </source>
</reference>
<feature type="transmembrane region" description="Helical" evidence="12">
    <location>
        <begin position="546"/>
        <end position="565"/>
    </location>
</feature>
<dbReference type="InterPro" id="IPR013011">
    <property type="entry name" value="PTS_EIIB_2"/>
</dbReference>
<evidence type="ECO:0000256" key="6">
    <source>
        <dbReference type="ARBA" id="ARBA00022597"/>
    </source>
</evidence>
<dbReference type="Pfam" id="PF02302">
    <property type="entry name" value="PTS_IIB"/>
    <property type="match status" value="1"/>
</dbReference>
<keyword evidence="11 12" id="KW-0472">Membrane</keyword>
<evidence type="ECO:0000256" key="7">
    <source>
        <dbReference type="ARBA" id="ARBA00022679"/>
    </source>
</evidence>
<dbReference type="GO" id="GO:0009401">
    <property type="term" value="P:phosphoenolpyruvate-dependent sugar phosphotransferase system"/>
    <property type="evidence" value="ECO:0007669"/>
    <property type="project" value="UniProtKB-KW"/>
</dbReference>
<feature type="transmembrane region" description="Helical" evidence="12">
    <location>
        <begin position="641"/>
        <end position="662"/>
    </location>
</feature>
<dbReference type="NCBIfam" id="TIGR00848">
    <property type="entry name" value="fruA"/>
    <property type="match status" value="1"/>
</dbReference>
<dbReference type="Pfam" id="PF00359">
    <property type="entry name" value="PTS_EIIA_2"/>
    <property type="match status" value="1"/>
</dbReference>
<dbReference type="InterPro" id="IPR006327">
    <property type="entry name" value="PTS_IIC_fruc"/>
</dbReference>
<dbReference type="PROSITE" id="PS51104">
    <property type="entry name" value="PTS_EIIC_TYPE_2"/>
    <property type="match status" value="1"/>
</dbReference>
<dbReference type="FunFam" id="3.40.50.2300:FF:000014">
    <property type="entry name" value="PTS system fructose-like transporter subunit IIB"/>
    <property type="match status" value="1"/>
</dbReference>
<protein>
    <submittedName>
        <fullName evidence="16">Phosphoenolpyruvate-dependent sugar phosphotransferase system, EIIA 2</fullName>
    </submittedName>
</protein>
<dbReference type="PROSITE" id="PS51099">
    <property type="entry name" value="PTS_EIIB_TYPE_2"/>
    <property type="match status" value="1"/>
</dbReference>
<dbReference type="SUPFAM" id="SSF55804">
    <property type="entry name" value="Phoshotransferase/anion transport protein"/>
    <property type="match status" value="1"/>
</dbReference>
<dbReference type="PANTHER" id="PTHR30505">
    <property type="entry name" value="FRUCTOSE-LIKE PERMEASE"/>
    <property type="match status" value="1"/>
</dbReference>
<dbReference type="InterPro" id="IPR002178">
    <property type="entry name" value="PTS_EIIA_type-2_dom"/>
</dbReference>
<dbReference type="SUPFAM" id="SSF52794">
    <property type="entry name" value="PTS system IIB component-like"/>
    <property type="match status" value="1"/>
</dbReference>
<comment type="subcellular location">
    <subcellularLocation>
        <location evidence="1">Cell inner membrane</location>
        <topology evidence="1">Multi-pass membrane protein</topology>
    </subcellularLocation>
    <subcellularLocation>
        <location evidence="2">Cytoplasm</location>
    </subcellularLocation>
</comment>
<feature type="transmembrane region" description="Helical" evidence="12">
    <location>
        <begin position="374"/>
        <end position="400"/>
    </location>
</feature>
<dbReference type="GO" id="GO:0005351">
    <property type="term" value="F:carbohydrate:proton symporter activity"/>
    <property type="evidence" value="ECO:0007669"/>
    <property type="project" value="InterPro"/>
</dbReference>
<dbReference type="CDD" id="cd00211">
    <property type="entry name" value="PTS_IIA_fru"/>
    <property type="match status" value="1"/>
</dbReference>
<feature type="transmembrane region" description="Helical" evidence="12">
    <location>
        <begin position="420"/>
        <end position="439"/>
    </location>
</feature>
<feature type="domain" description="PTS EIIA type-2" evidence="13">
    <location>
        <begin position="23"/>
        <end position="167"/>
    </location>
</feature>
<dbReference type="InterPro" id="IPR013014">
    <property type="entry name" value="PTS_EIIC_2"/>
</dbReference>
<evidence type="ECO:0000259" key="15">
    <source>
        <dbReference type="PROSITE" id="PS51104"/>
    </source>
</evidence>
<evidence type="ECO:0000256" key="8">
    <source>
        <dbReference type="ARBA" id="ARBA00022683"/>
    </source>
</evidence>
<evidence type="ECO:0000256" key="9">
    <source>
        <dbReference type="ARBA" id="ARBA00022692"/>
    </source>
</evidence>
<feature type="transmembrane region" description="Helical" evidence="12">
    <location>
        <begin position="491"/>
        <end position="511"/>
    </location>
</feature>
<feature type="transmembrane region" description="Helical" evidence="12">
    <location>
        <begin position="603"/>
        <end position="621"/>
    </location>
</feature>
<dbReference type="STRING" id="634994.GCWU000323_01490"/>
<evidence type="ECO:0000256" key="3">
    <source>
        <dbReference type="ARBA" id="ARBA00022448"/>
    </source>
</evidence>
<feature type="domain" description="PTS EIIB type-2" evidence="14">
    <location>
        <begin position="194"/>
        <end position="289"/>
    </location>
</feature>
<dbReference type="NCBIfam" id="TIGR01427">
    <property type="entry name" value="PTS_IIC_fructo"/>
    <property type="match status" value="1"/>
</dbReference>
<evidence type="ECO:0000259" key="14">
    <source>
        <dbReference type="PROSITE" id="PS51099"/>
    </source>
</evidence>